<evidence type="ECO:0000313" key="3">
    <source>
        <dbReference type="Proteomes" id="UP001044222"/>
    </source>
</evidence>
<reference evidence="2" key="1">
    <citation type="submission" date="2021-01" db="EMBL/GenBank/DDBJ databases">
        <title>A chromosome-scale assembly of European eel, Anguilla anguilla.</title>
        <authorList>
            <person name="Henkel C."/>
            <person name="Jong-Raadsen S.A."/>
            <person name="Dufour S."/>
            <person name="Weltzien F.-A."/>
            <person name="Palstra A.P."/>
            <person name="Pelster B."/>
            <person name="Spaink H.P."/>
            <person name="Van Den Thillart G.E."/>
            <person name="Jansen H."/>
            <person name="Zahm M."/>
            <person name="Klopp C."/>
            <person name="Cedric C."/>
            <person name="Louis A."/>
            <person name="Berthelot C."/>
            <person name="Parey E."/>
            <person name="Roest Crollius H."/>
            <person name="Montfort J."/>
            <person name="Robinson-Rechavi M."/>
            <person name="Bucao C."/>
            <person name="Bouchez O."/>
            <person name="Gislard M."/>
            <person name="Lluch J."/>
            <person name="Milhes M."/>
            <person name="Lampietro C."/>
            <person name="Lopez Roques C."/>
            <person name="Donnadieu C."/>
            <person name="Braasch I."/>
            <person name="Desvignes T."/>
            <person name="Postlethwait J."/>
            <person name="Bobe J."/>
            <person name="Guiguen Y."/>
            <person name="Dirks R."/>
        </authorList>
    </citation>
    <scope>NUCLEOTIDE SEQUENCE</scope>
    <source>
        <strain evidence="2">Tag_6206</strain>
        <tissue evidence="2">Liver</tissue>
    </source>
</reference>
<dbReference type="EMBL" id="JAFIRN010000007">
    <property type="protein sequence ID" value="KAG5845860.1"/>
    <property type="molecule type" value="Genomic_DNA"/>
</dbReference>
<name>A0A9D3MEM0_ANGAN</name>
<evidence type="ECO:0000256" key="1">
    <source>
        <dbReference type="SAM" id="MobiDB-lite"/>
    </source>
</evidence>
<protein>
    <submittedName>
        <fullName evidence="2">Uncharacterized protein</fullName>
    </submittedName>
</protein>
<organism evidence="2 3">
    <name type="scientific">Anguilla anguilla</name>
    <name type="common">European freshwater eel</name>
    <name type="synonym">Muraena anguilla</name>
    <dbReference type="NCBI Taxonomy" id="7936"/>
    <lineage>
        <taxon>Eukaryota</taxon>
        <taxon>Metazoa</taxon>
        <taxon>Chordata</taxon>
        <taxon>Craniata</taxon>
        <taxon>Vertebrata</taxon>
        <taxon>Euteleostomi</taxon>
        <taxon>Actinopterygii</taxon>
        <taxon>Neopterygii</taxon>
        <taxon>Teleostei</taxon>
        <taxon>Anguilliformes</taxon>
        <taxon>Anguillidae</taxon>
        <taxon>Anguilla</taxon>
    </lineage>
</organism>
<sequence>MELAAQQMCANVMEYCQTLLLQSSAKAQFSVCLFSPSASEPAVRDASRADLPVPLASRVPTLGLVLFLLKNATADFFRFHQSHQQSLGKLQGLENLPPEELKELCQALAYGSGGVDKIPPVQRSVLAKRRLVQLINNRAKLLALSSYVIETCLFVLWRHLEYYLLYCTPSDPKDSLLPSSNSFGMLQSGGGAVWVCLMSAGRTWSSSRATWLAALGTPCRGSCWRWRWCTVRRARATPSYRCWSAGSAACSAGPRVNPPPRPPRLKPCAPRTGRGRT</sequence>
<keyword evidence="3" id="KW-1185">Reference proteome</keyword>
<dbReference type="Proteomes" id="UP001044222">
    <property type="component" value="Chromosome 7"/>
</dbReference>
<comment type="caution">
    <text evidence="2">The sequence shown here is derived from an EMBL/GenBank/DDBJ whole genome shotgun (WGS) entry which is preliminary data.</text>
</comment>
<accession>A0A9D3MEM0</accession>
<gene>
    <name evidence="2" type="ORF">ANANG_G00143660</name>
</gene>
<feature type="region of interest" description="Disordered" evidence="1">
    <location>
        <begin position="252"/>
        <end position="277"/>
    </location>
</feature>
<proteinExistence type="predicted"/>
<evidence type="ECO:0000313" key="2">
    <source>
        <dbReference type="EMBL" id="KAG5845860.1"/>
    </source>
</evidence>
<dbReference type="AlphaFoldDB" id="A0A9D3MEM0"/>